<name>I0UYJ2_9PSEU</name>
<proteinExistence type="predicted"/>
<organism evidence="1 2">
    <name type="scientific">Saccharomonospora xinjiangensis XJ-54</name>
    <dbReference type="NCBI Taxonomy" id="882086"/>
    <lineage>
        <taxon>Bacteria</taxon>
        <taxon>Bacillati</taxon>
        <taxon>Actinomycetota</taxon>
        <taxon>Actinomycetes</taxon>
        <taxon>Pseudonocardiales</taxon>
        <taxon>Pseudonocardiaceae</taxon>
        <taxon>Saccharomonospora</taxon>
    </lineage>
</organism>
<dbReference type="OrthoDB" id="4933758at2"/>
<reference evidence="1 2" key="1">
    <citation type="submission" date="2012-01" db="EMBL/GenBank/DDBJ databases">
        <title>Improved High-Quality Draft sequence of Saccharomonospora xinjiangensis XJ-54.</title>
        <authorList>
            <consortium name="US DOE Joint Genome Institute"/>
            <person name="Lucas S."/>
            <person name="Han J."/>
            <person name="Lapidus A."/>
            <person name="Cheng J.-F."/>
            <person name="Goodwin L."/>
            <person name="Pitluck S."/>
            <person name="Peters L."/>
            <person name="Mikhailova N."/>
            <person name="Teshima H."/>
            <person name="Detter J.C."/>
            <person name="Han C."/>
            <person name="Tapia R."/>
            <person name="Land M."/>
            <person name="Hauser L."/>
            <person name="Kyrpides N."/>
            <person name="Ivanova N."/>
            <person name="Pagani I."/>
            <person name="Brambilla E.-M."/>
            <person name="Klenk H.-P."/>
            <person name="Woyke T."/>
        </authorList>
    </citation>
    <scope>NUCLEOTIDE SEQUENCE [LARGE SCALE GENOMIC DNA]</scope>
    <source>
        <strain evidence="1 2">XJ-54</strain>
    </source>
</reference>
<evidence type="ECO:0000313" key="1">
    <source>
        <dbReference type="EMBL" id="EID52945.1"/>
    </source>
</evidence>
<gene>
    <name evidence="1" type="ORF">SacxiDRAFT_0676</name>
</gene>
<dbReference type="RefSeq" id="WP_006237051.1">
    <property type="nucleotide sequence ID" value="NZ_JH636049.1"/>
</dbReference>
<dbReference type="HOGENOM" id="CLU_1045414_0_0_11"/>
<sequence length="267" mass="29728">MTEFVPLWRRAIAAEVCWIDHEGHPCALAATPVLDQGAPAVALPYSRACQIAGLRSATSVAFAVTDSRSLRGARQGLVSVGVPEIIDDLDGDHFAVELLKQELVKYPPSRTLADSPLLCRENWWWLPRIIVRLTRREQPESTAPRTNPERHALLVRPEGIRPRVSVVELTGNDGADGDAVRLGNLALPDSAPGTALLFGHDYSMPDLERWESWSMLGTLDGDLLGVERRTGEPGALARPLRLLDRLRRQRALQRECVRGIREHENHW</sequence>
<dbReference type="eggNOG" id="ENOG5032T6G">
    <property type="taxonomic scope" value="Bacteria"/>
</dbReference>
<evidence type="ECO:0000313" key="2">
    <source>
        <dbReference type="Proteomes" id="UP000004691"/>
    </source>
</evidence>
<dbReference type="STRING" id="882086.SacxiDRAFT_0676"/>
<dbReference type="Proteomes" id="UP000004691">
    <property type="component" value="Unassembled WGS sequence"/>
</dbReference>
<accession>I0UYJ2</accession>
<protein>
    <submittedName>
        <fullName evidence="1">Uncharacterized protein</fullName>
    </submittedName>
</protein>
<dbReference type="AlphaFoldDB" id="I0UYJ2"/>
<dbReference type="EMBL" id="JH636049">
    <property type="protein sequence ID" value="EID52945.1"/>
    <property type="molecule type" value="Genomic_DNA"/>
</dbReference>
<keyword evidence="2" id="KW-1185">Reference proteome</keyword>